<sequence length="79" mass="9021">MILTLRLDPQEDELVEQLKRATGQSAASKAVMLAAGSFIQLSKNVEAQRAELEALQREFAEYRQVVERYKAARHEFDNL</sequence>
<dbReference type="AlphaFoldDB" id="A0A3L0W175"/>
<organism evidence="2">
    <name type="scientific">Escherichia coli</name>
    <dbReference type="NCBI Taxonomy" id="562"/>
    <lineage>
        <taxon>Bacteria</taxon>
        <taxon>Pseudomonadati</taxon>
        <taxon>Pseudomonadota</taxon>
        <taxon>Gammaproteobacteria</taxon>
        <taxon>Enterobacterales</taxon>
        <taxon>Enterobacteriaceae</taxon>
        <taxon>Escherichia</taxon>
    </lineage>
</organism>
<proteinExistence type="predicted"/>
<evidence type="ECO:0000313" key="2">
    <source>
        <dbReference type="EMBL" id="MHO04287.1"/>
    </source>
</evidence>
<gene>
    <name evidence="2" type="ORF">D9F05_07885</name>
</gene>
<reference evidence="2" key="1">
    <citation type="submission" date="2018-10" db="EMBL/GenBank/DDBJ databases">
        <authorList>
            <consortium name="NARMS: The National Antimicrobial Resistance Monitoring System"/>
        </authorList>
    </citation>
    <scope>NUCLEOTIDE SEQUENCE [LARGE SCALE GENOMIC DNA]</scope>
    <source>
        <strain evidence="2">CVM N17EC0388</strain>
    </source>
</reference>
<name>A0A3L0W175_ECOLX</name>
<accession>A0A3L0W175</accession>
<evidence type="ECO:0000256" key="1">
    <source>
        <dbReference type="SAM" id="Coils"/>
    </source>
</evidence>
<feature type="coiled-coil region" evidence="1">
    <location>
        <begin position="38"/>
        <end position="72"/>
    </location>
</feature>
<dbReference type="EMBL" id="RNRV01000010">
    <property type="protein sequence ID" value="MHO04287.1"/>
    <property type="molecule type" value="Genomic_DNA"/>
</dbReference>
<comment type="caution">
    <text evidence="2">The sequence shown here is derived from an EMBL/GenBank/DDBJ whole genome shotgun (WGS) entry which is preliminary data.</text>
</comment>
<protein>
    <submittedName>
        <fullName evidence="2">Uncharacterized protein</fullName>
    </submittedName>
</protein>
<keyword evidence="1" id="KW-0175">Coiled coil</keyword>